<dbReference type="InterPro" id="IPR036890">
    <property type="entry name" value="HATPase_C_sf"/>
</dbReference>
<evidence type="ECO:0000259" key="2">
    <source>
        <dbReference type="Pfam" id="PF13581"/>
    </source>
</evidence>
<gene>
    <name evidence="3" type="ORF">BFF78_03190</name>
</gene>
<protein>
    <recommendedName>
        <fullName evidence="2">Histidine kinase/HSP90-like ATPase domain-containing protein</fullName>
    </recommendedName>
</protein>
<dbReference type="KEGG" id="spun:BFF78_03190"/>
<dbReference type="Gene3D" id="3.30.565.10">
    <property type="entry name" value="Histidine kinase-like ATPase, C-terminal domain"/>
    <property type="match status" value="1"/>
</dbReference>
<keyword evidence="1" id="KW-0808">Transferase</keyword>
<evidence type="ECO:0000256" key="1">
    <source>
        <dbReference type="ARBA" id="ARBA00022527"/>
    </source>
</evidence>
<dbReference type="SUPFAM" id="SSF55874">
    <property type="entry name" value="ATPase domain of HSP90 chaperone/DNA topoisomerase II/histidine kinase"/>
    <property type="match status" value="1"/>
</dbReference>
<dbReference type="GO" id="GO:0004674">
    <property type="term" value="F:protein serine/threonine kinase activity"/>
    <property type="evidence" value="ECO:0007669"/>
    <property type="project" value="UniProtKB-KW"/>
</dbReference>
<keyword evidence="4" id="KW-1185">Reference proteome</keyword>
<dbReference type="PANTHER" id="PTHR35526">
    <property type="entry name" value="ANTI-SIGMA-F FACTOR RSBW-RELATED"/>
    <property type="match status" value="1"/>
</dbReference>
<name>A0A1D7YMX0_9ACTN</name>
<dbReference type="Pfam" id="PF13581">
    <property type="entry name" value="HATPase_c_2"/>
    <property type="match status" value="1"/>
</dbReference>
<dbReference type="InterPro" id="IPR003594">
    <property type="entry name" value="HATPase_dom"/>
</dbReference>
<dbReference type="AlphaFoldDB" id="A0A1D7YMX0"/>
<keyword evidence="1" id="KW-0418">Kinase</keyword>
<proteinExistence type="predicted"/>
<dbReference type="EMBL" id="CP017248">
    <property type="protein sequence ID" value="AOR36852.1"/>
    <property type="molecule type" value="Genomic_DNA"/>
</dbReference>
<dbReference type="CDD" id="cd16936">
    <property type="entry name" value="HATPase_RsbW-like"/>
    <property type="match status" value="1"/>
</dbReference>
<feature type="domain" description="Histidine kinase/HSP90-like ATPase" evidence="2">
    <location>
        <begin position="10"/>
        <end position="111"/>
    </location>
</feature>
<dbReference type="PANTHER" id="PTHR35526:SF3">
    <property type="entry name" value="ANTI-SIGMA-F FACTOR RSBW"/>
    <property type="match status" value="1"/>
</dbReference>
<sequence length="133" mass="14324">MPRSAAAFDLPAQPAAVGTARRVVQHLLTAWGVSEQPRDSAVLVISELVTNAVVHTAGERIACRLHGTADRIRIEVEDQEGGPALPVVRRHRPDDQHGRGLFLVHALSVDWGVTPVSGRSARVVWAELSYGLA</sequence>
<dbReference type="InterPro" id="IPR050267">
    <property type="entry name" value="Anti-sigma-factor_SerPK"/>
</dbReference>
<evidence type="ECO:0000313" key="3">
    <source>
        <dbReference type="EMBL" id="AOR36852.1"/>
    </source>
</evidence>
<evidence type="ECO:0000313" key="4">
    <source>
        <dbReference type="Proteomes" id="UP000094960"/>
    </source>
</evidence>
<organism evidence="3 4">
    <name type="scientific">Streptomyces fodineus</name>
    <dbReference type="NCBI Taxonomy" id="1904616"/>
    <lineage>
        <taxon>Bacteria</taxon>
        <taxon>Bacillati</taxon>
        <taxon>Actinomycetota</taxon>
        <taxon>Actinomycetes</taxon>
        <taxon>Kitasatosporales</taxon>
        <taxon>Streptomycetaceae</taxon>
        <taxon>Streptomyces</taxon>
    </lineage>
</organism>
<accession>A0A1D7YMX0</accession>
<dbReference type="Proteomes" id="UP000094960">
    <property type="component" value="Chromosome"/>
</dbReference>
<keyword evidence="1" id="KW-0723">Serine/threonine-protein kinase</keyword>
<reference evidence="4" key="1">
    <citation type="submission" date="2016-09" db="EMBL/GenBank/DDBJ databases">
        <title>Streptomyces puniciscabiei strain:TW1S1 Genome sequencing and assembly.</title>
        <authorList>
            <person name="Kim M.-K."/>
            <person name="Kim S.B."/>
        </authorList>
    </citation>
    <scope>NUCLEOTIDE SEQUENCE [LARGE SCALE GENOMIC DNA]</scope>
    <source>
        <strain evidence="4">TW1S1</strain>
    </source>
</reference>